<sequence>MSVRRGGANPYDQRGNGQGGYGGNSGYEQIDDYNPTGHEMASLTQNQGGYAVNIFDEISQVNRGIDTIDQNLNQLKMLQQRSLDEADSSGASNTSRQLNGLSADTMAQYRTLTDQVRKIKSSPDAQQPKFRAQVGNVDRRLKSAIQAYQQVESQYRKRTQDQMARQYRIVRPDASEDEVRAAVEDQTGGQVFQQALMQSNRRGQAQAVLSAVQDRHAQLQKIEQQLMELAQLFQDLDTLVIQQDVAVMNIEQKAEETVENLDKGNEEVGTAIKSARGARKKKWICFGIVVTLIVIVAVAVAVYVLNQQKNKPAAKRWLTDDVVFPRAEAGLVASRLFSRSALEEGKRSIESLDIAALAKRVPQVLYDSKVPAKLGNVFVEVE</sequence>
<dbReference type="SMART" id="SM00503">
    <property type="entry name" value="SynN"/>
    <property type="match status" value="1"/>
</dbReference>
<feature type="coiled-coil region" evidence="7">
    <location>
        <begin position="219"/>
        <end position="267"/>
    </location>
</feature>
<gene>
    <name evidence="11" type="ORF">Micbo1qcDRAFT_162924</name>
</gene>
<dbReference type="PANTHER" id="PTHR19957">
    <property type="entry name" value="SYNTAXIN"/>
    <property type="match status" value="1"/>
</dbReference>
<dbReference type="STRING" id="196109.A0A136J205"/>
<dbReference type="GO" id="GO:0006906">
    <property type="term" value="P:vesicle fusion"/>
    <property type="evidence" value="ECO:0007669"/>
    <property type="project" value="TreeGrafter"/>
</dbReference>
<dbReference type="InterPro" id="IPR010989">
    <property type="entry name" value="SNARE"/>
</dbReference>
<dbReference type="CDD" id="cd15849">
    <property type="entry name" value="SNARE_Sso1"/>
    <property type="match status" value="1"/>
</dbReference>
<keyword evidence="12" id="KW-1185">Reference proteome</keyword>
<evidence type="ECO:0000313" key="11">
    <source>
        <dbReference type="EMBL" id="KXJ91280.1"/>
    </source>
</evidence>
<organism evidence="11 12">
    <name type="scientific">Microdochium bolleyi</name>
    <dbReference type="NCBI Taxonomy" id="196109"/>
    <lineage>
        <taxon>Eukaryota</taxon>
        <taxon>Fungi</taxon>
        <taxon>Dikarya</taxon>
        <taxon>Ascomycota</taxon>
        <taxon>Pezizomycotina</taxon>
        <taxon>Sordariomycetes</taxon>
        <taxon>Xylariomycetidae</taxon>
        <taxon>Xylariales</taxon>
        <taxon>Microdochiaceae</taxon>
        <taxon>Microdochium</taxon>
    </lineage>
</organism>
<dbReference type="AlphaFoldDB" id="A0A136J205"/>
<dbReference type="Pfam" id="PF05739">
    <property type="entry name" value="SNARE"/>
    <property type="match status" value="1"/>
</dbReference>
<dbReference type="InterPro" id="IPR045242">
    <property type="entry name" value="Syntaxin"/>
</dbReference>
<dbReference type="GO" id="GO:0012505">
    <property type="term" value="C:endomembrane system"/>
    <property type="evidence" value="ECO:0007669"/>
    <property type="project" value="TreeGrafter"/>
</dbReference>
<dbReference type="EMBL" id="KQ964250">
    <property type="protein sequence ID" value="KXJ91280.1"/>
    <property type="molecule type" value="Genomic_DNA"/>
</dbReference>
<evidence type="ECO:0000256" key="9">
    <source>
        <dbReference type="SAM" id="Phobius"/>
    </source>
</evidence>
<feature type="domain" description="T-SNARE coiled-coil homology" evidence="10">
    <location>
        <begin position="209"/>
        <end position="271"/>
    </location>
</feature>
<dbReference type="GO" id="GO:0005484">
    <property type="term" value="F:SNAP receptor activity"/>
    <property type="evidence" value="ECO:0007669"/>
    <property type="project" value="TreeGrafter"/>
</dbReference>
<dbReference type="Gene3D" id="1.20.58.70">
    <property type="match status" value="1"/>
</dbReference>
<dbReference type="GO" id="GO:0006886">
    <property type="term" value="P:intracellular protein transport"/>
    <property type="evidence" value="ECO:0007669"/>
    <property type="project" value="TreeGrafter"/>
</dbReference>
<dbReference type="Pfam" id="PF00804">
    <property type="entry name" value="Syntaxin"/>
    <property type="match status" value="1"/>
</dbReference>
<dbReference type="InterPro" id="IPR006011">
    <property type="entry name" value="Syntaxin_N"/>
</dbReference>
<dbReference type="GO" id="GO:0031201">
    <property type="term" value="C:SNARE complex"/>
    <property type="evidence" value="ECO:0007669"/>
    <property type="project" value="TreeGrafter"/>
</dbReference>
<dbReference type="PROSITE" id="PS50192">
    <property type="entry name" value="T_SNARE"/>
    <property type="match status" value="1"/>
</dbReference>
<feature type="transmembrane region" description="Helical" evidence="9">
    <location>
        <begin position="283"/>
        <end position="305"/>
    </location>
</feature>
<keyword evidence="4 9" id="KW-1133">Transmembrane helix</keyword>
<dbReference type="FunCoup" id="A0A136J205">
    <property type="interactions" value="564"/>
</dbReference>
<protein>
    <submittedName>
        <fullName evidence="11">t-SNARE</fullName>
    </submittedName>
</protein>
<keyword evidence="5 7" id="KW-0175">Coiled coil</keyword>
<dbReference type="GO" id="GO:0000149">
    <property type="term" value="F:SNARE binding"/>
    <property type="evidence" value="ECO:0007669"/>
    <property type="project" value="TreeGrafter"/>
</dbReference>
<dbReference type="InterPro" id="IPR000727">
    <property type="entry name" value="T_SNARE_dom"/>
</dbReference>
<proteinExistence type="inferred from homology"/>
<evidence type="ECO:0000256" key="7">
    <source>
        <dbReference type="SAM" id="Coils"/>
    </source>
</evidence>
<evidence type="ECO:0000259" key="10">
    <source>
        <dbReference type="PROSITE" id="PS50192"/>
    </source>
</evidence>
<evidence type="ECO:0000256" key="4">
    <source>
        <dbReference type="ARBA" id="ARBA00022989"/>
    </source>
</evidence>
<evidence type="ECO:0000256" key="2">
    <source>
        <dbReference type="ARBA" id="ARBA00009063"/>
    </source>
</evidence>
<feature type="region of interest" description="Disordered" evidence="8">
    <location>
        <begin position="1"/>
        <end position="41"/>
    </location>
</feature>
<feature type="compositionally biased region" description="Gly residues" evidence="8">
    <location>
        <begin position="16"/>
        <end position="25"/>
    </location>
</feature>
<dbReference type="FunFam" id="1.20.58.70:FF:000008">
    <property type="entry name" value="Syntaxin family protein"/>
    <property type="match status" value="1"/>
</dbReference>
<reference evidence="12" key="1">
    <citation type="submission" date="2016-02" db="EMBL/GenBank/DDBJ databases">
        <title>Draft genome sequence of Microdochium bolleyi, a fungal endophyte of beachgrass.</title>
        <authorList>
            <consortium name="DOE Joint Genome Institute"/>
            <person name="David A.S."/>
            <person name="May G."/>
            <person name="Haridas S."/>
            <person name="Lim J."/>
            <person name="Wang M."/>
            <person name="Labutti K."/>
            <person name="Lipzen A."/>
            <person name="Barry K."/>
            <person name="Grigoriev I.V."/>
        </authorList>
    </citation>
    <scope>NUCLEOTIDE SEQUENCE [LARGE SCALE GENOMIC DNA]</scope>
    <source>
        <strain evidence="12">J235TASD1</strain>
    </source>
</reference>
<dbReference type="InParanoid" id="A0A136J205"/>
<evidence type="ECO:0000313" key="12">
    <source>
        <dbReference type="Proteomes" id="UP000070501"/>
    </source>
</evidence>
<comment type="subcellular location">
    <subcellularLocation>
        <location evidence="1">Membrane</location>
        <topology evidence="1">Single-pass type IV membrane protein</topology>
    </subcellularLocation>
</comment>
<evidence type="ECO:0000256" key="6">
    <source>
        <dbReference type="ARBA" id="ARBA00023136"/>
    </source>
</evidence>
<dbReference type="Proteomes" id="UP000070501">
    <property type="component" value="Unassembled WGS sequence"/>
</dbReference>
<keyword evidence="3 9" id="KW-0812">Transmembrane</keyword>
<evidence type="ECO:0000256" key="3">
    <source>
        <dbReference type="ARBA" id="ARBA00022692"/>
    </source>
</evidence>
<keyword evidence="6 9" id="KW-0472">Membrane</keyword>
<evidence type="ECO:0000256" key="8">
    <source>
        <dbReference type="SAM" id="MobiDB-lite"/>
    </source>
</evidence>
<name>A0A136J205_9PEZI</name>
<dbReference type="SMART" id="SM00397">
    <property type="entry name" value="t_SNARE"/>
    <property type="match status" value="1"/>
</dbReference>
<dbReference type="OrthoDB" id="10255013at2759"/>
<dbReference type="GO" id="GO:0006887">
    <property type="term" value="P:exocytosis"/>
    <property type="evidence" value="ECO:0007669"/>
    <property type="project" value="TreeGrafter"/>
</dbReference>
<comment type="similarity">
    <text evidence="2">Belongs to the syntaxin family.</text>
</comment>
<evidence type="ECO:0000256" key="1">
    <source>
        <dbReference type="ARBA" id="ARBA00004211"/>
    </source>
</evidence>
<dbReference type="PANTHER" id="PTHR19957:SF380">
    <property type="entry name" value="SYNTAXIN FAMILY PROTEIN"/>
    <property type="match status" value="1"/>
</dbReference>
<dbReference type="SUPFAM" id="SSF47661">
    <property type="entry name" value="t-snare proteins"/>
    <property type="match status" value="1"/>
</dbReference>
<dbReference type="GO" id="GO:0048278">
    <property type="term" value="P:vesicle docking"/>
    <property type="evidence" value="ECO:0007669"/>
    <property type="project" value="TreeGrafter"/>
</dbReference>
<dbReference type="GO" id="GO:0005886">
    <property type="term" value="C:plasma membrane"/>
    <property type="evidence" value="ECO:0007669"/>
    <property type="project" value="TreeGrafter"/>
</dbReference>
<accession>A0A136J205</accession>
<evidence type="ECO:0000256" key="5">
    <source>
        <dbReference type="ARBA" id="ARBA00023054"/>
    </source>
</evidence>